<proteinExistence type="predicted"/>
<dbReference type="KEGG" id="tet:TTHERM_00256920"/>
<dbReference type="Proteomes" id="UP000009168">
    <property type="component" value="Unassembled WGS sequence"/>
</dbReference>
<name>Q23QI6_TETTS</name>
<dbReference type="CDD" id="cd20251">
    <property type="entry name" value="Complex1_LYR_SF"/>
    <property type="match status" value="1"/>
</dbReference>
<gene>
    <name evidence="3" type="ORF">TTHERM_00256920</name>
</gene>
<dbReference type="InParanoid" id="Q23QI6"/>
<sequence>MLLNKSTKEIFRDCLKCIPSMVKDQHKIYAVRQVLRKEFEKNKDETDAQKIEALRNNAIRGISNYMIYLIKTEYLKDPHKKEYQSIFEDPDEKSNTQTIKPITQKENE</sequence>
<dbReference type="RefSeq" id="XP_001019147.2">
    <property type="nucleotide sequence ID" value="XM_001019147.3"/>
</dbReference>
<evidence type="ECO:0000259" key="2">
    <source>
        <dbReference type="Pfam" id="PF05347"/>
    </source>
</evidence>
<dbReference type="PANTHER" id="PTHR47579:SF3">
    <property type="entry name" value="COMPLEX 1 LYR PROTEIN DOMAIN-CONTAINING PROTEIN"/>
    <property type="match status" value="1"/>
</dbReference>
<dbReference type="OrthoDB" id="190541at2759"/>
<evidence type="ECO:0000313" key="3">
    <source>
        <dbReference type="EMBL" id="EAR98902.2"/>
    </source>
</evidence>
<dbReference type="PANTHER" id="PTHR47579">
    <property type="entry name" value="COMPLEX 1 LYR PROTEIN"/>
    <property type="match status" value="1"/>
</dbReference>
<feature type="domain" description="Complex 1 LYR protein" evidence="2">
    <location>
        <begin position="11"/>
        <end position="59"/>
    </location>
</feature>
<feature type="region of interest" description="Disordered" evidence="1">
    <location>
        <begin position="85"/>
        <end position="108"/>
    </location>
</feature>
<dbReference type="AlphaFoldDB" id="Q23QI6"/>
<evidence type="ECO:0000313" key="4">
    <source>
        <dbReference type="Proteomes" id="UP000009168"/>
    </source>
</evidence>
<dbReference type="HOGENOM" id="CLU_2202334_0_0_1"/>
<accession>Q23QI6</accession>
<dbReference type="GeneID" id="7825877"/>
<dbReference type="Pfam" id="PF05347">
    <property type="entry name" value="Complex1_LYR"/>
    <property type="match status" value="1"/>
</dbReference>
<protein>
    <submittedName>
        <fullName evidence="3">Complex 1 protein, LYR family protein</fullName>
    </submittedName>
</protein>
<dbReference type="InterPro" id="IPR008011">
    <property type="entry name" value="Complex1_LYR_dom"/>
</dbReference>
<keyword evidence="4" id="KW-1185">Reference proteome</keyword>
<organism evidence="3 4">
    <name type="scientific">Tetrahymena thermophila (strain SB210)</name>
    <dbReference type="NCBI Taxonomy" id="312017"/>
    <lineage>
        <taxon>Eukaryota</taxon>
        <taxon>Sar</taxon>
        <taxon>Alveolata</taxon>
        <taxon>Ciliophora</taxon>
        <taxon>Intramacronucleata</taxon>
        <taxon>Oligohymenophorea</taxon>
        <taxon>Hymenostomatida</taxon>
        <taxon>Tetrahymenina</taxon>
        <taxon>Tetrahymenidae</taxon>
        <taxon>Tetrahymena</taxon>
    </lineage>
</organism>
<evidence type="ECO:0000256" key="1">
    <source>
        <dbReference type="SAM" id="MobiDB-lite"/>
    </source>
</evidence>
<dbReference type="EMBL" id="GG662647">
    <property type="protein sequence ID" value="EAR98902.2"/>
    <property type="molecule type" value="Genomic_DNA"/>
</dbReference>
<reference evidence="4" key="1">
    <citation type="journal article" date="2006" name="PLoS Biol.">
        <title>Macronuclear genome sequence of the ciliate Tetrahymena thermophila, a model eukaryote.</title>
        <authorList>
            <person name="Eisen J.A."/>
            <person name="Coyne R.S."/>
            <person name="Wu M."/>
            <person name="Wu D."/>
            <person name="Thiagarajan M."/>
            <person name="Wortman J.R."/>
            <person name="Badger J.H."/>
            <person name="Ren Q."/>
            <person name="Amedeo P."/>
            <person name="Jones K.M."/>
            <person name="Tallon L.J."/>
            <person name="Delcher A.L."/>
            <person name="Salzberg S.L."/>
            <person name="Silva J.C."/>
            <person name="Haas B.J."/>
            <person name="Majoros W.H."/>
            <person name="Farzad M."/>
            <person name="Carlton J.M."/>
            <person name="Smith R.K. Jr."/>
            <person name="Garg J."/>
            <person name="Pearlman R.E."/>
            <person name="Karrer K.M."/>
            <person name="Sun L."/>
            <person name="Manning G."/>
            <person name="Elde N.C."/>
            <person name="Turkewitz A.P."/>
            <person name="Asai D.J."/>
            <person name="Wilkes D.E."/>
            <person name="Wang Y."/>
            <person name="Cai H."/>
            <person name="Collins K."/>
            <person name="Stewart B.A."/>
            <person name="Lee S.R."/>
            <person name="Wilamowska K."/>
            <person name="Weinberg Z."/>
            <person name="Ruzzo W.L."/>
            <person name="Wloga D."/>
            <person name="Gaertig J."/>
            <person name="Frankel J."/>
            <person name="Tsao C.-C."/>
            <person name="Gorovsky M.A."/>
            <person name="Keeling P.J."/>
            <person name="Waller R.F."/>
            <person name="Patron N.J."/>
            <person name="Cherry J.M."/>
            <person name="Stover N.A."/>
            <person name="Krieger C.J."/>
            <person name="del Toro C."/>
            <person name="Ryder H.F."/>
            <person name="Williamson S.C."/>
            <person name="Barbeau R.A."/>
            <person name="Hamilton E.P."/>
            <person name="Orias E."/>
        </authorList>
    </citation>
    <scope>NUCLEOTIDE SEQUENCE [LARGE SCALE GENOMIC DNA]</scope>
    <source>
        <strain evidence="4">SB210</strain>
    </source>
</reference>